<evidence type="ECO:0000313" key="5">
    <source>
        <dbReference type="Proteomes" id="UP001362999"/>
    </source>
</evidence>
<dbReference type="EMBL" id="JAWWNJ010000167">
    <property type="protein sequence ID" value="KAK6977577.1"/>
    <property type="molecule type" value="Genomic_DNA"/>
</dbReference>
<evidence type="ECO:0000256" key="1">
    <source>
        <dbReference type="ARBA" id="ARBA00006484"/>
    </source>
</evidence>
<comment type="similarity">
    <text evidence="1">Belongs to the short-chain dehydrogenases/reductases (SDR) family.</text>
</comment>
<keyword evidence="5" id="KW-1185">Reference proteome</keyword>
<evidence type="ECO:0000313" key="4">
    <source>
        <dbReference type="EMBL" id="KAK6977577.1"/>
    </source>
</evidence>
<dbReference type="InterPro" id="IPR032675">
    <property type="entry name" value="LRR_dom_sf"/>
</dbReference>
<gene>
    <name evidence="4" type="ORF">R3P38DRAFT_2810115</name>
</gene>
<evidence type="ECO:0000256" key="3">
    <source>
        <dbReference type="SAM" id="MobiDB-lite"/>
    </source>
</evidence>
<dbReference type="GO" id="GO:0016614">
    <property type="term" value="F:oxidoreductase activity, acting on CH-OH group of donors"/>
    <property type="evidence" value="ECO:0007669"/>
    <property type="project" value="UniProtKB-ARBA"/>
</dbReference>
<dbReference type="SUPFAM" id="SSF51735">
    <property type="entry name" value="NAD(P)-binding Rossmann-fold domains"/>
    <property type="match status" value="1"/>
</dbReference>
<evidence type="ECO:0000256" key="2">
    <source>
        <dbReference type="ARBA" id="ARBA00023002"/>
    </source>
</evidence>
<feature type="region of interest" description="Disordered" evidence="3">
    <location>
        <begin position="776"/>
        <end position="797"/>
    </location>
</feature>
<accession>A0AAV9ZC57</accession>
<dbReference type="PRINTS" id="PR00081">
    <property type="entry name" value="GDHRDH"/>
</dbReference>
<dbReference type="Proteomes" id="UP001362999">
    <property type="component" value="Unassembled WGS sequence"/>
</dbReference>
<protein>
    <recommendedName>
        <fullName evidence="6">F-box domain-containing protein</fullName>
    </recommendedName>
</protein>
<dbReference type="PANTHER" id="PTHR48107">
    <property type="entry name" value="NADPH-DEPENDENT ALDEHYDE REDUCTASE-LIKE PROTEIN, CHLOROPLASTIC-RELATED"/>
    <property type="match status" value="1"/>
</dbReference>
<comment type="caution">
    <text evidence="4">The sequence shown here is derived from an EMBL/GenBank/DDBJ whole genome shotgun (WGS) entry which is preliminary data.</text>
</comment>
<dbReference type="InterPro" id="IPR002347">
    <property type="entry name" value="SDR_fam"/>
</dbReference>
<dbReference type="PANTHER" id="PTHR48107:SF7">
    <property type="entry name" value="RE15974P"/>
    <property type="match status" value="1"/>
</dbReference>
<sequence>MYSHSANAEAAHMSLKGKVVVITGAYRSIGAAIAKHMASQGAKVVVNYANVGNAPAAGEVVSVITSAGGTAVAIQADVSTVSGGKHLVDEAVEAFGGIDVLLLYNAMMRMNVLKDVEDEFLMRLLRRMSRGRCSLRGRRRRCCLVWVGELYSSRPVIPPIVLSCILARDLGTTGVAVNTVSPSPVDVPHLYEARMRDVIERFLNATPVGMLGRAEDVAEVGPEGFQRHVSQAMNPSGNAHPLPVPPLHSIFNTNYIPTDHEIGQIRAHILPYEVELAKLNALIQHLSARRDQVKYYVDSHRALISHPRRLPQDILAEIFLACLPTDHDAVMSPTEPPLLLGRICSRWRSIAFAFPRLWSSLHIHLRFVDSHEKRVAAVDEWLKRASPLPLSISVRSRDPGLNPDFKNEAAVVDILTRLSSRWFKLRLHKLSDAAFSRLAAENAPALSDVEIHLREDFAEYGAKPFLASTLLLGQSQRRISLAIKNPLRFVPSTPFTWNHVTDLSLERIDPSPYELEGFFDMAAATKLFKGCPRLRSLKLPIDVDIYGVNPKVEPLMVSSLEMLRIDNASTTSRLFESFTDDFVMPQLTKLHLDNSSGYSDSDPVELSVVERLADRSPLITEIVLRLTSGTSTVDVVRGLKYLDNISKLNIVLWTPHDYRFDTDNDEVLFTKVLAPDSPSNPVPALADLTVETLSILEETWREFLRKHINHSTTLRRFRLHLWVDSLDDIPDLDFTEFQGAGLDVLVDYGVYKKSWQGTPWGGIGVFDTIQRVKNASSKQRERSMTRHHFSSSPMSRYREPALSESPFNEHLHTNYIPTDAGIAQIRGHLAPHEEEFARLDALIRDLVAKRDRIKRYLDAHKALISCLRRLPPELLQKIFVDCLPTTHNAVMSVAAAPLLLGHICSHWRAVAFSTPRLWDSLHVSAEFVSRDLVKSAAIVDWLTRAGSRPLSLSISCDDERRHSAVFYDCESLFLLLCKFSARWSSLRCTNVHVQNLLRLEEEGVKAPLLEDIHVACPSQIAFHEPGWHILDSPLFNGTRVSITTPHPASLIRRRLQGVGHRWDHLTDLTLDRLGLGPHLDDENTYRCLDYETVYRLLQRCTNLRSLKVPVEVGDVLTNETLDVPLLESLTIIAADPHCPALEQLVDHLVMPQLTKFHLINLDSSAAAVESLELLAENSPLISDLRLHLPHDDIVESLHTVLADFSPHLRKLSLGLCVEAYPYVSTFLKADELFQILAPGGIVIPGLDLTELSLDLEYVPDALWMDFLWRHISHHTKLRKFHLKLWSPHCRDVPPPAAPDLDPFLTRGLNVSVENCIRPPSKGSPWQGIENR</sequence>
<organism evidence="4 5">
    <name type="scientific">Favolaschia claudopus</name>
    <dbReference type="NCBI Taxonomy" id="2862362"/>
    <lineage>
        <taxon>Eukaryota</taxon>
        <taxon>Fungi</taxon>
        <taxon>Dikarya</taxon>
        <taxon>Basidiomycota</taxon>
        <taxon>Agaricomycotina</taxon>
        <taxon>Agaricomycetes</taxon>
        <taxon>Agaricomycetidae</taxon>
        <taxon>Agaricales</taxon>
        <taxon>Marasmiineae</taxon>
        <taxon>Mycenaceae</taxon>
        <taxon>Favolaschia</taxon>
    </lineage>
</organism>
<reference evidence="4 5" key="1">
    <citation type="journal article" date="2024" name="J Genomics">
        <title>Draft genome sequencing and assembly of Favolaschia claudopus CIRM-BRFM 2984 isolated from oak limbs.</title>
        <authorList>
            <person name="Navarro D."/>
            <person name="Drula E."/>
            <person name="Chaduli D."/>
            <person name="Cazenave R."/>
            <person name="Ahrendt S."/>
            <person name="Wang J."/>
            <person name="Lipzen A."/>
            <person name="Daum C."/>
            <person name="Barry K."/>
            <person name="Grigoriev I.V."/>
            <person name="Favel A."/>
            <person name="Rosso M.N."/>
            <person name="Martin F."/>
        </authorList>
    </citation>
    <scope>NUCLEOTIDE SEQUENCE [LARGE SCALE GENOMIC DNA]</scope>
    <source>
        <strain evidence="4 5">CIRM-BRFM 2984</strain>
    </source>
</reference>
<keyword evidence="2" id="KW-0560">Oxidoreductase</keyword>
<dbReference type="Pfam" id="PF00106">
    <property type="entry name" value="adh_short"/>
    <property type="match status" value="1"/>
</dbReference>
<dbReference type="Gene3D" id="3.40.50.720">
    <property type="entry name" value="NAD(P)-binding Rossmann-like Domain"/>
    <property type="match status" value="2"/>
</dbReference>
<name>A0AAV9ZC57_9AGAR</name>
<proteinExistence type="inferred from homology"/>
<dbReference type="InterPro" id="IPR036291">
    <property type="entry name" value="NAD(P)-bd_dom_sf"/>
</dbReference>
<dbReference type="Gene3D" id="3.80.10.10">
    <property type="entry name" value="Ribonuclease Inhibitor"/>
    <property type="match status" value="1"/>
</dbReference>
<evidence type="ECO:0008006" key="6">
    <source>
        <dbReference type="Google" id="ProtNLM"/>
    </source>
</evidence>